<name>A0A6J5KK73_9CAUD</name>
<protein>
    <submittedName>
        <fullName evidence="1">Uncharacterized protein</fullName>
    </submittedName>
</protein>
<reference evidence="1" key="1">
    <citation type="submission" date="2020-04" db="EMBL/GenBank/DDBJ databases">
        <authorList>
            <person name="Chiriac C."/>
            <person name="Salcher M."/>
            <person name="Ghai R."/>
            <person name="Kavagutti S V."/>
        </authorList>
    </citation>
    <scope>NUCLEOTIDE SEQUENCE</scope>
</reference>
<sequence>MSDPVFSTRAELEAWAKDMAGVIAINVAFAKRGEPEHADRIWKSALDQVRRVTLAHVHLPDGDPA</sequence>
<organism evidence="1">
    <name type="scientific">uncultured Caudovirales phage</name>
    <dbReference type="NCBI Taxonomy" id="2100421"/>
    <lineage>
        <taxon>Viruses</taxon>
        <taxon>Duplodnaviria</taxon>
        <taxon>Heunggongvirae</taxon>
        <taxon>Uroviricota</taxon>
        <taxon>Caudoviricetes</taxon>
        <taxon>Peduoviridae</taxon>
        <taxon>Maltschvirus</taxon>
        <taxon>Maltschvirus maltsch</taxon>
    </lineage>
</organism>
<dbReference type="EMBL" id="LR796135">
    <property type="protein sequence ID" value="CAB4120790.1"/>
    <property type="molecule type" value="Genomic_DNA"/>
</dbReference>
<accession>A0A6J5KK73</accession>
<proteinExistence type="predicted"/>
<gene>
    <name evidence="1" type="ORF">UFOVP5_27</name>
</gene>
<evidence type="ECO:0000313" key="1">
    <source>
        <dbReference type="EMBL" id="CAB4120790.1"/>
    </source>
</evidence>